<dbReference type="SMART" id="SM01078">
    <property type="entry name" value="CGGC"/>
    <property type="match status" value="1"/>
</dbReference>
<protein>
    <recommendedName>
        <fullName evidence="1">CGGC domain-containing protein</fullName>
    </recommendedName>
</protein>
<gene>
    <name evidence="2" type="ORF">PITCH_A1580011</name>
</gene>
<evidence type="ECO:0000259" key="1">
    <source>
        <dbReference type="SMART" id="SM01078"/>
    </source>
</evidence>
<dbReference type="AlphaFoldDB" id="A0A445MTR5"/>
<reference evidence="2" key="1">
    <citation type="submission" date="2018-01" db="EMBL/GenBank/DDBJ databases">
        <authorList>
            <person name="Regsiter A."/>
            <person name="William W."/>
        </authorList>
    </citation>
    <scope>NUCLEOTIDE SEQUENCE</scope>
    <source>
        <strain evidence="2">TRIP AH-1</strain>
    </source>
</reference>
<evidence type="ECO:0000313" key="2">
    <source>
        <dbReference type="EMBL" id="SPD72856.1"/>
    </source>
</evidence>
<dbReference type="InterPro" id="IPR014925">
    <property type="entry name" value="CGGC_dom"/>
</dbReference>
<feature type="domain" description="CGGC" evidence="1">
    <location>
        <begin position="2"/>
        <end position="111"/>
    </location>
</feature>
<sequence>MNIAVLSCKNIKDETCIGCHRCLMGFDKKEGEFSRYKDTDAKLRALIHCGGCPGTSPVLRLVQLKTWMAPMAETIDAVLIGTCLLDNCPYKETIIAKVKAKAGVEVIEGTHPYKPVKVFGV</sequence>
<dbReference type="EMBL" id="OJIN01000066">
    <property type="protein sequence ID" value="SPD72856.1"/>
    <property type="molecule type" value="Genomic_DNA"/>
</dbReference>
<accession>A0A445MTR5</accession>
<dbReference type="Pfam" id="PF08821">
    <property type="entry name" value="CGGC"/>
    <property type="match status" value="1"/>
</dbReference>
<organism evidence="2">
    <name type="scientific">uncultured Desulfobacterium sp</name>
    <dbReference type="NCBI Taxonomy" id="201089"/>
    <lineage>
        <taxon>Bacteria</taxon>
        <taxon>Pseudomonadati</taxon>
        <taxon>Thermodesulfobacteriota</taxon>
        <taxon>Desulfobacteria</taxon>
        <taxon>Desulfobacterales</taxon>
        <taxon>Desulfobacteriaceae</taxon>
        <taxon>Desulfobacterium</taxon>
        <taxon>environmental samples</taxon>
    </lineage>
</organism>
<name>A0A445MTR5_9BACT</name>
<proteinExistence type="predicted"/>